<feature type="compositionally biased region" description="Acidic residues" evidence="4">
    <location>
        <begin position="1"/>
        <end position="20"/>
    </location>
</feature>
<dbReference type="PROSITE" id="PS50102">
    <property type="entry name" value="RRM"/>
    <property type="match status" value="2"/>
</dbReference>
<feature type="compositionally biased region" description="Polar residues" evidence="4">
    <location>
        <begin position="50"/>
        <end position="63"/>
    </location>
</feature>
<feature type="region of interest" description="Disordered" evidence="4">
    <location>
        <begin position="1"/>
        <end position="76"/>
    </location>
</feature>
<keyword evidence="7" id="KW-1185">Reference proteome</keyword>
<evidence type="ECO:0000256" key="2">
    <source>
        <dbReference type="ARBA" id="ARBA00022884"/>
    </source>
</evidence>
<protein>
    <recommendedName>
        <fullName evidence="5">RRM domain-containing protein</fullName>
    </recommendedName>
</protein>
<feature type="compositionally biased region" description="Gly residues" evidence="4">
    <location>
        <begin position="402"/>
        <end position="415"/>
    </location>
</feature>
<dbReference type="InterPro" id="IPR000504">
    <property type="entry name" value="RRM_dom"/>
</dbReference>
<dbReference type="SUPFAM" id="SSF54928">
    <property type="entry name" value="RNA-binding domain, RBD"/>
    <property type="match status" value="2"/>
</dbReference>
<feature type="compositionally biased region" description="Gly residues" evidence="4">
    <location>
        <begin position="298"/>
        <end position="308"/>
    </location>
</feature>
<feature type="domain" description="RRM" evidence="5">
    <location>
        <begin position="124"/>
        <end position="205"/>
    </location>
</feature>
<gene>
    <name evidence="6" type="ORF">GGX14DRAFT_700440</name>
</gene>
<comment type="caution">
    <text evidence="6">The sequence shown here is derived from an EMBL/GenBank/DDBJ whole genome shotgun (WGS) entry which is preliminary data.</text>
</comment>
<dbReference type="PANTHER" id="PTHR48032">
    <property type="entry name" value="RNA-BINDING PROTEIN MUSASHI HOMOLOG RBP6"/>
    <property type="match status" value="1"/>
</dbReference>
<proteinExistence type="predicted"/>
<evidence type="ECO:0000259" key="5">
    <source>
        <dbReference type="PROSITE" id="PS50102"/>
    </source>
</evidence>
<dbReference type="Pfam" id="PF00076">
    <property type="entry name" value="RRM_1"/>
    <property type="match status" value="2"/>
</dbReference>
<feature type="domain" description="RRM" evidence="5">
    <location>
        <begin position="207"/>
        <end position="283"/>
    </location>
</feature>
<evidence type="ECO:0000256" key="1">
    <source>
        <dbReference type="ARBA" id="ARBA00022737"/>
    </source>
</evidence>
<keyword evidence="2 3" id="KW-0694">RNA-binding</keyword>
<organism evidence="6 7">
    <name type="scientific">Mycena pura</name>
    <dbReference type="NCBI Taxonomy" id="153505"/>
    <lineage>
        <taxon>Eukaryota</taxon>
        <taxon>Fungi</taxon>
        <taxon>Dikarya</taxon>
        <taxon>Basidiomycota</taxon>
        <taxon>Agaricomycotina</taxon>
        <taxon>Agaricomycetes</taxon>
        <taxon>Agaricomycetidae</taxon>
        <taxon>Agaricales</taxon>
        <taxon>Marasmiineae</taxon>
        <taxon>Mycenaceae</taxon>
        <taxon>Mycena</taxon>
    </lineage>
</organism>
<keyword evidence="1" id="KW-0677">Repeat</keyword>
<dbReference type="SMART" id="SM00360">
    <property type="entry name" value="RRM"/>
    <property type="match status" value="2"/>
</dbReference>
<dbReference type="GO" id="GO:0006417">
    <property type="term" value="P:regulation of translation"/>
    <property type="evidence" value="ECO:0007669"/>
    <property type="project" value="TreeGrafter"/>
</dbReference>
<reference evidence="6" key="1">
    <citation type="submission" date="2023-03" db="EMBL/GenBank/DDBJ databases">
        <title>Massive genome expansion in bonnet fungi (Mycena s.s.) driven by repeated elements and novel gene families across ecological guilds.</title>
        <authorList>
            <consortium name="Lawrence Berkeley National Laboratory"/>
            <person name="Harder C.B."/>
            <person name="Miyauchi S."/>
            <person name="Viragh M."/>
            <person name="Kuo A."/>
            <person name="Thoen E."/>
            <person name="Andreopoulos B."/>
            <person name="Lu D."/>
            <person name="Skrede I."/>
            <person name="Drula E."/>
            <person name="Henrissat B."/>
            <person name="Morin E."/>
            <person name="Kohler A."/>
            <person name="Barry K."/>
            <person name="LaButti K."/>
            <person name="Morin E."/>
            <person name="Salamov A."/>
            <person name="Lipzen A."/>
            <person name="Mereny Z."/>
            <person name="Hegedus B."/>
            <person name="Baldrian P."/>
            <person name="Stursova M."/>
            <person name="Weitz H."/>
            <person name="Taylor A."/>
            <person name="Grigoriev I.V."/>
            <person name="Nagy L.G."/>
            <person name="Martin F."/>
            <person name="Kauserud H."/>
        </authorList>
    </citation>
    <scope>NUCLEOTIDE SEQUENCE</scope>
    <source>
        <strain evidence="6">9144</strain>
    </source>
</reference>
<evidence type="ECO:0000313" key="7">
    <source>
        <dbReference type="Proteomes" id="UP001219525"/>
    </source>
</evidence>
<feature type="region of interest" description="Disordered" evidence="4">
    <location>
        <begin position="289"/>
        <end position="308"/>
    </location>
</feature>
<evidence type="ECO:0000256" key="4">
    <source>
        <dbReference type="SAM" id="MobiDB-lite"/>
    </source>
</evidence>
<dbReference type="GO" id="GO:0003729">
    <property type="term" value="F:mRNA binding"/>
    <property type="evidence" value="ECO:0007669"/>
    <property type="project" value="TreeGrafter"/>
</dbReference>
<dbReference type="Proteomes" id="UP001219525">
    <property type="component" value="Unassembled WGS sequence"/>
</dbReference>
<dbReference type="CDD" id="cd12577">
    <property type="entry name" value="RRM1_Hrp1p"/>
    <property type="match status" value="1"/>
</dbReference>
<sequence length="455" mass="47076">MSDLDADLYGDLYGNDDAEFAEQPASQGTEAATEPEPVAIKSEAKPALATSISRPTAVDTSQPARAGPPSAQTPIAPFVPVTQQIPTYEQPQNEYRGGASAEALYQNMSAAERSVRPSEMKDEGKMFIGGLNWDTTDDGLRTYFSQFGKVDACTIMRDAAGRSRCFAFLTFDDPASVNAVMVREHVLDGKIIDPKRAIPRQEHQRATKLFIGGLAGSVTSESMRAFFSQFGKVIDSTVMLDRETGRSKGFGFVSFEDTDVQPFLGFGNLEIDGKLIDVKLAQPRYQRDNYPNEDGQAAGSGGGGGTFQAGGNNFGGQAANFGQGNTPFDPQALAALYTRMFQMAGGQMNPAMGMGGGMMGGAGMGGAGMMGAGGMMGGMGRGMGGMGMGGGMGGMGRGGMAQAGSGGGGAGGPAQGMGPNIPRGPRAANGPMGGAGVGPQRAGTRGQHNYHPYAR</sequence>
<dbReference type="InterPro" id="IPR012677">
    <property type="entry name" value="Nucleotide-bd_a/b_plait_sf"/>
</dbReference>
<dbReference type="FunFam" id="3.30.70.330:FF:000025">
    <property type="entry name" value="RNA-binding protein Musashi homolog 2 isoform X1"/>
    <property type="match status" value="1"/>
</dbReference>
<feature type="region of interest" description="Disordered" evidence="4">
    <location>
        <begin position="402"/>
        <end position="455"/>
    </location>
</feature>
<evidence type="ECO:0000313" key="6">
    <source>
        <dbReference type="EMBL" id="KAJ7197026.1"/>
    </source>
</evidence>
<accession>A0AAD6UXR3</accession>
<name>A0AAD6UXR3_9AGAR</name>
<dbReference type="Gene3D" id="3.30.70.330">
    <property type="match status" value="2"/>
</dbReference>
<dbReference type="EMBL" id="JARJCW010000080">
    <property type="protein sequence ID" value="KAJ7197026.1"/>
    <property type="molecule type" value="Genomic_DNA"/>
</dbReference>
<dbReference type="AlphaFoldDB" id="A0AAD6UXR3"/>
<dbReference type="InterPro" id="IPR034156">
    <property type="entry name" value="Hrp1_RRM1"/>
</dbReference>
<evidence type="ECO:0000256" key="3">
    <source>
        <dbReference type="PROSITE-ProRule" id="PRU00176"/>
    </source>
</evidence>
<dbReference type="PANTHER" id="PTHR48032:SF6">
    <property type="entry name" value="RNA-BINDING (RRM_RBD_RNP MOTIFS) FAMILY PROTEIN"/>
    <property type="match status" value="1"/>
</dbReference>
<dbReference type="InterPro" id="IPR035979">
    <property type="entry name" value="RBD_domain_sf"/>
</dbReference>